<feature type="transmembrane region" description="Helical" evidence="6">
    <location>
        <begin position="226"/>
        <end position="246"/>
    </location>
</feature>
<dbReference type="PANTHER" id="PTHR43791">
    <property type="entry name" value="PERMEASE-RELATED"/>
    <property type="match status" value="1"/>
</dbReference>
<keyword evidence="2" id="KW-0813">Transport</keyword>
<evidence type="ECO:0000256" key="2">
    <source>
        <dbReference type="ARBA" id="ARBA00022448"/>
    </source>
</evidence>
<organism evidence="8 9">
    <name type="scientific">Botryotinia fuckeliana (strain T4)</name>
    <name type="common">Noble rot fungus</name>
    <name type="synonym">Botrytis cinerea</name>
    <dbReference type="NCBI Taxonomy" id="999810"/>
    <lineage>
        <taxon>Eukaryota</taxon>
        <taxon>Fungi</taxon>
        <taxon>Dikarya</taxon>
        <taxon>Ascomycota</taxon>
        <taxon>Pezizomycotina</taxon>
        <taxon>Leotiomycetes</taxon>
        <taxon>Helotiales</taxon>
        <taxon>Sclerotiniaceae</taxon>
        <taxon>Botrytis</taxon>
    </lineage>
</organism>
<evidence type="ECO:0000256" key="5">
    <source>
        <dbReference type="ARBA" id="ARBA00023136"/>
    </source>
</evidence>
<evidence type="ECO:0000256" key="1">
    <source>
        <dbReference type="ARBA" id="ARBA00004141"/>
    </source>
</evidence>
<feature type="transmembrane region" description="Helical" evidence="6">
    <location>
        <begin position="88"/>
        <end position="108"/>
    </location>
</feature>
<proteinExistence type="predicted"/>
<dbReference type="STRING" id="999810.G2YH41"/>
<evidence type="ECO:0000313" key="9">
    <source>
        <dbReference type="Proteomes" id="UP000008177"/>
    </source>
</evidence>
<feature type="transmembrane region" description="Helical" evidence="6">
    <location>
        <begin position="115"/>
        <end position="134"/>
    </location>
</feature>
<feature type="transmembrane region" description="Helical" evidence="6">
    <location>
        <begin position="457"/>
        <end position="477"/>
    </location>
</feature>
<dbReference type="Proteomes" id="UP000008177">
    <property type="component" value="Unplaced contigs"/>
</dbReference>
<feature type="transmembrane region" description="Helical" evidence="6">
    <location>
        <begin position="331"/>
        <end position="353"/>
    </location>
</feature>
<dbReference type="GO" id="GO:0022857">
    <property type="term" value="F:transmembrane transporter activity"/>
    <property type="evidence" value="ECO:0007669"/>
    <property type="project" value="InterPro"/>
</dbReference>
<evidence type="ECO:0000259" key="7">
    <source>
        <dbReference type="PROSITE" id="PS50850"/>
    </source>
</evidence>
<feature type="transmembrane region" description="Helical" evidence="6">
    <location>
        <begin position="390"/>
        <end position="410"/>
    </location>
</feature>
<dbReference type="PANTHER" id="PTHR43791:SF52">
    <property type="entry name" value="TRANSPORTER, PUTATIVE (AFU_ORTHOLOGUE AFUA_1G11820)-RELATED"/>
    <property type="match status" value="1"/>
</dbReference>
<feature type="transmembrane region" description="Helical" evidence="6">
    <location>
        <begin position="360"/>
        <end position="378"/>
    </location>
</feature>
<dbReference type="AlphaFoldDB" id="G2YH41"/>
<evidence type="ECO:0000256" key="3">
    <source>
        <dbReference type="ARBA" id="ARBA00022692"/>
    </source>
</evidence>
<feature type="transmembrane region" description="Helical" evidence="6">
    <location>
        <begin position="294"/>
        <end position="319"/>
    </location>
</feature>
<accession>G2YH41</accession>
<feature type="domain" description="Major facilitator superfamily (MFS) profile" evidence="7">
    <location>
        <begin position="49"/>
        <end position="480"/>
    </location>
</feature>
<dbReference type="GO" id="GO:0016020">
    <property type="term" value="C:membrane"/>
    <property type="evidence" value="ECO:0007669"/>
    <property type="project" value="UniProtKB-SubCell"/>
</dbReference>
<keyword evidence="5 6" id="KW-0472">Membrane</keyword>
<dbReference type="HOGENOM" id="CLU_001265_0_1_1"/>
<dbReference type="PROSITE" id="PS50850">
    <property type="entry name" value="MFS"/>
    <property type="match status" value="1"/>
</dbReference>
<dbReference type="InParanoid" id="G2YH41"/>
<feature type="transmembrane region" description="Helical" evidence="6">
    <location>
        <begin position="422"/>
        <end position="445"/>
    </location>
</feature>
<evidence type="ECO:0000313" key="8">
    <source>
        <dbReference type="EMBL" id="CCD51075.1"/>
    </source>
</evidence>
<dbReference type="Gene3D" id="1.20.1250.20">
    <property type="entry name" value="MFS general substrate transporter like domains"/>
    <property type="match status" value="2"/>
</dbReference>
<dbReference type="OrthoDB" id="19923at2759"/>
<dbReference type="Pfam" id="PF07690">
    <property type="entry name" value="MFS_1"/>
    <property type="match status" value="1"/>
</dbReference>
<protein>
    <submittedName>
        <fullName evidence="8">Similar to MFS transporter</fullName>
    </submittedName>
</protein>
<keyword evidence="4 6" id="KW-1133">Transmembrane helix</keyword>
<evidence type="ECO:0000256" key="6">
    <source>
        <dbReference type="SAM" id="Phobius"/>
    </source>
</evidence>
<evidence type="ECO:0000256" key="4">
    <source>
        <dbReference type="ARBA" id="ARBA00022989"/>
    </source>
</evidence>
<sequence length="510" mass="56482">MAMEKESELINRDNVNEGVFELSSPASPIPISHSPEEYRKLIWKIDLHVLPALFSLWIVSVVDRGNIGSANIFGIQEDLHMKGNDFNIALLIVVICFIVFDIPCNALLKASTPQIVLTGEIFLLGIVAIGEGLVTSVAGFYAMRFFVGLFEAGLIPGIFDSHQSSEDTNTIIGSVYILSQYYPRYEMQWRLGMLMVGNALGTAFSGLLAFAIAGINNDNGYNGWRWIFIIEGCMTVAVAVIAYPFMPTWPHQAKWMSDDEKTLLVSAIKKGVVEPKGEKLDMHRLIEVLKDWKIYIFGIILAFTIMTSASVGIFIPTIVSGISAHQDPRHVQVLCIPVFVAAAVSSFAFSFLSDYFKHRTGFAIFGYVMIIAGAIVLLNQEHVHAHTRYGAVYLLACGIYIAVPIIWTILPNNVAGTYKTGIAIAIQVSIGNLGGVASTLCFASTKAPYFVLGYTTIVWMTCCAAGLLFICMFFLWIENRAREAGKRDYLLERENADKLGDRHPSFRYTY</sequence>
<feature type="transmembrane region" description="Helical" evidence="6">
    <location>
        <begin position="191"/>
        <end position="214"/>
    </location>
</feature>
<dbReference type="InterPro" id="IPR036259">
    <property type="entry name" value="MFS_trans_sf"/>
</dbReference>
<gene>
    <name evidence="8" type="ORF">BofuT4_P023430.1</name>
</gene>
<dbReference type="eggNOG" id="KOG2533">
    <property type="taxonomic scope" value="Eukaryota"/>
</dbReference>
<dbReference type="InterPro" id="IPR020846">
    <property type="entry name" value="MFS_dom"/>
</dbReference>
<dbReference type="InterPro" id="IPR011701">
    <property type="entry name" value="MFS"/>
</dbReference>
<keyword evidence="3 6" id="KW-0812">Transmembrane</keyword>
<name>G2YH41_BOTF4</name>
<reference evidence="9" key="1">
    <citation type="journal article" date="2011" name="PLoS Genet.">
        <title>Genomic analysis of the necrotrophic fungal pathogens Sclerotinia sclerotiorum and Botrytis cinerea.</title>
        <authorList>
            <person name="Amselem J."/>
            <person name="Cuomo C.A."/>
            <person name="van Kan J.A."/>
            <person name="Viaud M."/>
            <person name="Benito E.P."/>
            <person name="Couloux A."/>
            <person name="Coutinho P.M."/>
            <person name="de Vries R.P."/>
            <person name="Dyer P.S."/>
            <person name="Fillinger S."/>
            <person name="Fournier E."/>
            <person name="Gout L."/>
            <person name="Hahn M."/>
            <person name="Kohn L."/>
            <person name="Lapalu N."/>
            <person name="Plummer K.M."/>
            <person name="Pradier J.M."/>
            <person name="Quevillon E."/>
            <person name="Sharon A."/>
            <person name="Simon A."/>
            <person name="ten Have A."/>
            <person name="Tudzynski B."/>
            <person name="Tudzynski P."/>
            <person name="Wincker P."/>
            <person name="Andrew M."/>
            <person name="Anthouard V."/>
            <person name="Beever R.E."/>
            <person name="Beffa R."/>
            <person name="Benoit I."/>
            <person name="Bouzid O."/>
            <person name="Brault B."/>
            <person name="Chen Z."/>
            <person name="Choquer M."/>
            <person name="Collemare J."/>
            <person name="Cotton P."/>
            <person name="Danchin E.G."/>
            <person name="Da Silva C."/>
            <person name="Gautier A."/>
            <person name="Giraud C."/>
            <person name="Giraud T."/>
            <person name="Gonzalez C."/>
            <person name="Grossetete S."/>
            <person name="Guldener U."/>
            <person name="Henrissat B."/>
            <person name="Howlett B.J."/>
            <person name="Kodira C."/>
            <person name="Kretschmer M."/>
            <person name="Lappartient A."/>
            <person name="Leroch M."/>
            <person name="Levis C."/>
            <person name="Mauceli E."/>
            <person name="Neuveglise C."/>
            <person name="Oeser B."/>
            <person name="Pearson M."/>
            <person name="Poulain J."/>
            <person name="Poussereau N."/>
            <person name="Quesneville H."/>
            <person name="Rascle C."/>
            <person name="Schumacher J."/>
            <person name="Segurens B."/>
            <person name="Sexton A."/>
            <person name="Silva E."/>
            <person name="Sirven C."/>
            <person name="Soanes D.M."/>
            <person name="Talbot N.J."/>
            <person name="Templeton M."/>
            <person name="Yandava C."/>
            <person name="Yarden O."/>
            <person name="Zeng Q."/>
            <person name="Rollins J.A."/>
            <person name="Lebrun M.H."/>
            <person name="Dickman M."/>
        </authorList>
    </citation>
    <scope>NUCLEOTIDE SEQUENCE [LARGE SCALE GENOMIC DNA]</scope>
    <source>
        <strain evidence="9">T4</strain>
    </source>
</reference>
<comment type="subcellular location">
    <subcellularLocation>
        <location evidence="1">Membrane</location>
        <topology evidence="1">Multi-pass membrane protein</topology>
    </subcellularLocation>
</comment>
<dbReference type="SUPFAM" id="SSF103473">
    <property type="entry name" value="MFS general substrate transporter"/>
    <property type="match status" value="1"/>
</dbReference>
<dbReference type="EMBL" id="FQ790332">
    <property type="protein sequence ID" value="CCD51075.1"/>
    <property type="molecule type" value="Genomic_DNA"/>
</dbReference>